<organism evidence="2 3">
    <name type="scientific">Fistulina hepatica ATCC 64428</name>
    <dbReference type="NCBI Taxonomy" id="1128425"/>
    <lineage>
        <taxon>Eukaryota</taxon>
        <taxon>Fungi</taxon>
        <taxon>Dikarya</taxon>
        <taxon>Basidiomycota</taxon>
        <taxon>Agaricomycotina</taxon>
        <taxon>Agaricomycetes</taxon>
        <taxon>Agaricomycetidae</taxon>
        <taxon>Agaricales</taxon>
        <taxon>Fistulinaceae</taxon>
        <taxon>Fistulina</taxon>
    </lineage>
</organism>
<evidence type="ECO:0000313" key="3">
    <source>
        <dbReference type="Proteomes" id="UP000054144"/>
    </source>
</evidence>
<dbReference type="InterPro" id="IPR000210">
    <property type="entry name" value="BTB/POZ_dom"/>
</dbReference>
<dbReference type="Proteomes" id="UP000054144">
    <property type="component" value="Unassembled WGS sequence"/>
</dbReference>
<gene>
    <name evidence="2" type="ORF">FISHEDRAFT_60736</name>
</gene>
<dbReference type="PROSITE" id="PS50097">
    <property type="entry name" value="BTB"/>
    <property type="match status" value="1"/>
</dbReference>
<keyword evidence="3" id="KW-1185">Reference proteome</keyword>
<dbReference type="SUPFAM" id="SSF54695">
    <property type="entry name" value="POZ domain"/>
    <property type="match status" value="1"/>
</dbReference>
<evidence type="ECO:0000313" key="2">
    <source>
        <dbReference type="EMBL" id="KIY45882.1"/>
    </source>
</evidence>
<sequence length="385" mass="42820">MSLLSCRPVSCSKENAIDTHNESGKTCTGINFANLARSDIWFLDGNIVLIAGVAAFKVHRGQLGRHSEIFHTLFSLPQPPGDSQTLFDGAPWVEIHDDPSDVFYFLSALYDGLYFSSRANDFPAMAAVLRLSTKYVVEHLRQRCLDRLIHDWPITLAGWDRREQEAAEAGKYNPREYCPHPILVIDLALELDLTSVLPAALYDLARYGPSKIMGGSTVPEVAFRPGPSSPLPSNAPRMLRLSTASLVRIFRGREAAQQFMAKFISEELQTRPPCVGCTGRSERNTGALTDCQESFYFIMLNLLRSVGGIASGRDGDPLFTLVQAHEMMSRTDFSDGQRQCGLKLCTVCREDFAQAVSKAREDAWSLMPSWFALDDGLRDMEVVRS</sequence>
<reference evidence="2 3" key="1">
    <citation type="journal article" date="2015" name="Fungal Genet. Biol.">
        <title>Evolution of novel wood decay mechanisms in Agaricales revealed by the genome sequences of Fistulina hepatica and Cylindrobasidium torrendii.</title>
        <authorList>
            <person name="Floudas D."/>
            <person name="Held B.W."/>
            <person name="Riley R."/>
            <person name="Nagy L.G."/>
            <person name="Koehler G."/>
            <person name="Ransdell A.S."/>
            <person name="Younus H."/>
            <person name="Chow J."/>
            <person name="Chiniquy J."/>
            <person name="Lipzen A."/>
            <person name="Tritt A."/>
            <person name="Sun H."/>
            <person name="Haridas S."/>
            <person name="LaButti K."/>
            <person name="Ohm R.A."/>
            <person name="Kues U."/>
            <person name="Blanchette R.A."/>
            <person name="Grigoriev I.V."/>
            <person name="Minto R.E."/>
            <person name="Hibbett D.S."/>
        </authorList>
    </citation>
    <scope>NUCLEOTIDE SEQUENCE [LARGE SCALE GENOMIC DNA]</scope>
    <source>
        <strain evidence="2 3">ATCC 64428</strain>
    </source>
</reference>
<name>A0A0D7A4F8_9AGAR</name>
<feature type="domain" description="BTB" evidence="1">
    <location>
        <begin position="45"/>
        <end position="112"/>
    </location>
</feature>
<dbReference type="SMART" id="SM00225">
    <property type="entry name" value="BTB"/>
    <property type="match status" value="1"/>
</dbReference>
<dbReference type="Gene3D" id="3.30.710.10">
    <property type="entry name" value="Potassium Channel Kv1.1, Chain A"/>
    <property type="match status" value="1"/>
</dbReference>
<protein>
    <recommendedName>
        <fullName evidence="1">BTB domain-containing protein</fullName>
    </recommendedName>
</protein>
<dbReference type="OrthoDB" id="3220652at2759"/>
<dbReference type="EMBL" id="KN882045">
    <property type="protein sequence ID" value="KIY45882.1"/>
    <property type="molecule type" value="Genomic_DNA"/>
</dbReference>
<evidence type="ECO:0000259" key="1">
    <source>
        <dbReference type="PROSITE" id="PS50097"/>
    </source>
</evidence>
<accession>A0A0D7A4F8</accession>
<dbReference type="InterPro" id="IPR011333">
    <property type="entry name" value="SKP1/BTB/POZ_sf"/>
</dbReference>
<proteinExistence type="predicted"/>
<dbReference type="AlphaFoldDB" id="A0A0D7A4F8"/>